<dbReference type="EMBL" id="CP099837">
    <property type="protein sequence ID" value="USY21770.1"/>
    <property type="molecule type" value="Genomic_DNA"/>
</dbReference>
<gene>
    <name evidence="2" type="ORF">NE857_09265</name>
</gene>
<proteinExistence type="predicted"/>
<dbReference type="Proteomes" id="UP001055940">
    <property type="component" value="Chromosome"/>
</dbReference>
<dbReference type="Pfam" id="PF12083">
    <property type="entry name" value="DUF3560"/>
    <property type="match status" value="1"/>
</dbReference>
<dbReference type="RefSeq" id="WP_254420609.1">
    <property type="nucleotide sequence ID" value="NZ_BAAAJB010000058.1"/>
</dbReference>
<evidence type="ECO:0000313" key="2">
    <source>
        <dbReference type="EMBL" id="USY21770.1"/>
    </source>
</evidence>
<accession>A0ABY5DFG7</accession>
<dbReference type="InterPro" id="IPR021944">
    <property type="entry name" value="DUF3560"/>
</dbReference>
<feature type="region of interest" description="Disordered" evidence="1">
    <location>
        <begin position="25"/>
        <end position="90"/>
    </location>
</feature>
<reference evidence="2" key="1">
    <citation type="submission" date="2022-06" db="EMBL/GenBank/DDBJ databases">
        <authorList>
            <person name="Ping M."/>
        </authorList>
    </citation>
    <scope>NUCLEOTIDE SEQUENCE</scope>
    <source>
        <strain evidence="2">JCM11759T</strain>
    </source>
</reference>
<name>A0ABY5DFG7_9ACTN</name>
<sequence length="239" mass="27698">MTTDQPSFAEREEARRERALERADRFEEYADNAGRRSQAAFNRGSELSEHRPPGQPVLNGHHSAPRARRDQERITGAMERGVKEGRKSSYWNSRKAGVERNLEKRYDPRVTARRIDRLEARLRKIDRDIEDPWDEDHRVQLQEARPEVEEELAFWRTQLAEQQEAGVKLYGPDDFTKGDFALISGVWCEIKRVNKKSITIGAIIGMPGRKVYRLADNPYGWTDTVEYSKIKANRTSGEI</sequence>
<protein>
    <submittedName>
        <fullName evidence="2">DUF3560 domain-containing protein</fullName>
    </submittedName>
</protein>
<evidence type="ECO:0000256" key="1">
    <source>
        <dbReference type="SAM" id="MobiDB-lite"/>
    </source>
</evidence>
<evidence type="ECO:0000313" key="3">
    <source>
        <dbReference type="Proteomes" id="UP001055940"/>
    </source>
</evidence>
<organism evidence="2 3">
    <name type="scientific">Nocardiopsis exhalans</name>
    <dbReference type="NCBI Taxonomy" id="163604"/>
    <lineage>
        <taxon>Bacteria</taxon>
        <taxon>Bacillati</taxon>
        <taxon>Actinomycetota</taxon>
        <taxon>Actinomycetes</taxon>
        <taxon>Streptosporangiales</taxon>
        <taxon>Nocardiopsidaceae</taxon>
        <taxon>Nocardiopsis</taxon>
    </lineage>
</organism>
<keyword evidence="3" id="KW-1185">Reference proteome</keyword>